<keyword evidence="6" id="KW-1185">Reference proteome</keyword>
<gene>
    <name evidence="5" type="primary">dapC</name>
    <name evidence="5" type="ORF">DV711_17875</name>
</gene>
<dbReference type="OrthoDB" id="9813612at2"/>
<dbReference type="RefSeq" id="WP_114697089.1">
    <property type="nucleotide sequence ID" value="NZ_QQOH01000005.1"/>
</dbReference>
<protein>
    <submittedName>
        <fullName evidence="5">Succinyldiaminopimelate transaminase</fullName>
        <ecNumber evidence="5">2.6.1.17</ecNumber>
    </submittedName>
</protein>
<name>A0A369W939_9GAMM</name>
<keyword evidence="3 5" id="KW-0808">Transferase</keyword>
<dbReference type="InterPro" id="IPR015421">
    <property type="entry name" value="PyrdxlP-dep_Trfase_major"/>
</dbReference>
<proteinExistence type="predicted"/>
<dbReference type="AlphaFoldDB" id="A0A369W939"/>
<dbReference type="NCBIfam" id="TIGR03538">
    <property type="entry name" value="DapC_gpp"/>
    <property type="match status" value="1"/>
</dbReference>
<comment type="cofactor">
    <cofactor evidence="1">
        <name>pyridoxal 5'-phosphate</name>
        <dbReference type="ChEBI" id="CHEBI:597326"/>
    </cofactor>
</comment>
<evidence type="ECO:0000313" key="6">
    <source>
        <dbReference type="Proteomes" id="UP000253769"/>
    </source>
</evidence>
<keyword evidence="2 5" id="KW-0032">Aminotransferase</keyword>
<comment type="caution">
    <text evidence="5">The sequence shown here is derived from an EMBL/GenBank/DDBJ whole genome shotgun (WGS) entry which is preliminary data.</text>
</comment>
<sequence>MNPDLQKLQPYPFERLNALKSGITPPAELAHIALSIGEPKHPAPDFARDTLSDNLDRLSGYPTTKGLPQLRQAIAEWAERRFKLSGGLDPETQVLPCNGTREALFAITQALVDRSAKQPLVVSPNPFYQIYEGAAYLAGATPHFLNCQAENGFLPDFDAVPEQVWQNCQLLFICSPGNPTGAVIPLQQLKHLIELADEYDFVIAADECYSEIYFDEDQPPVGLLQACSELGRHDYRRCLAFHSLSKRSNLPGLRSGFVAGDAEILKQFLLYRTYHGCAMPIYSQLASIAAWNDEAHVLANRDQYRAKFDAVLSRLDGVLNVQRPDAGFYLWAETPVDDETFARELFAQQHITVLAGSYLSRAIDGSNPGANRVRMALVAELDECIEAAERIRRFVDNL</sequence>
<dbReference type="GO" id="GO:0009016">
    <property type="term" value="F:succinyldiaminopimelate transaminase activity"/>
    <property type="evidence" value="ECO:0007669"/>
    <property type="project" value="UniProtKB-EC"/>
</dbReference>
<dbReference type="PANTHER" id="PTHR42832:SF3">
    <property type="entry name" value="L-GLUTAMINE--4-(METHYLSULFANYL)-2-OXOBUTANOATE AMINOTRANSFERASE"/>
    <property type="match status" value="1"/>
</dbReference>
<evidence type="ECO:0000256" key="2">
    <source>
        <dbReference type="ARBA" id="ARBA00022576"/>
    </source>
</evidence>
<dbReference type="InterPro" id="IPR019878">
    <property type="entry name" value="DapC_beta/gammaproteobac"/>
</dbReference>
<dbReference type="GO" id="GO:0009089">
    <property type="term" value="P:lysine biosynthetic process via diaminopimelate"/>
    <property type="evidence" value="ECO:0007669"/>
    <property type="project" value="InterPro"/>
</dbReference>
<dbReference type="Pfam" id="PF00155">
    <property type="entry name" value="Aminotran_1_2"/>
    <property type="match status" value="1"/>
</dbReference>
<dbReference type="CDD" id="cd00609">
    <property type="entry name" value="AAT_like"/>
    <property type="match status" value="1"/>
</dbReference>
<evidence type="ECO:0000313" key="5">
    <source>
        <dbReference type="EMBL" id="RDE18510.1"/>
    </source>
</evidence>
<dbReference type="Proteomes" id="UP000253769">
    <property type="component" value="Unassembled WGS sequence"/>
</dbReference>
<reference evidence="5 6" key="1">
    <citation type="submission" date="2018-07" db="EMBL/GenBank/DDBJ databases">
        <title>Motiliproteus coralliicola sp. nov., a bacterium isolated from Coral.</title>
        <authorList>
            <person name="Wang G."/>
        </authorList>
    </citation>
    <scope>NUCLEOTIDE SEQUENCE [LARGE SCALE GENOMIC DNA]</scope>
    <source>
        <strain evidence="5 6">C34</strain>
    </source>
</reference>
<accession>A0A369W939</accession>
<dbReference type="Gene3D" id="3.40.640.10">
    <property type="entry name" value="Type I PLP-dependent aspartate aminotransferase-like (Major domain)"/>
    <property type="match status" value="1"/>
</dbReference>
<evidence type="ECO:0000256" key="1">
    <source>
        <dbReference type="ARBA" id="ARBA00001933"/>
    </source>
</evidence>
<dbReference type="PANTHER" id="PTHR42832">
    <property type="entry name" value="AMINO ACID AMINOTRANSFERASE"/>
    <property type="match status" value="1"/>
</dbReference>
<evidence type="ECO:0000256" key="3">
    <source>
        <dbReference type="ARBA" id="ARBA00022679"/>
    </source>
</evidence>
<dbReference type="Gene3D" id="3.90.1150.10">
    <property type="entry name" value="Aspartate Aminotransferase, domain 1"/>
    <property type="match status" value="1"/>
</dbReference>
<dbReference type="InterPro" id="IPR015422">
    <property type="entry name" value="PyrdxlP-dep_Trfase_small"/>
</dbReference>
<organism evidence="5 6">
    <name type="scientific">Motiliproteus coralliicola</name>
    <dbReference type="NCBI Taxonomy" id="2283196"/>
    <lineage>
        <taxon>Bacteria</taxon>
        <taxon>Pseudomonadati</taxon>
        <taxon>Pseudomonadota</taxon>
        <taxon>Gammaproteobacteria</taxon>
        <taxon>Oceanospirillales</taxon>
        <taxon>Oceanospirillaceae</taxon>
        <taxon>Motiliproteus</taxon>
    </lineage>
</organism>
<dbReference type="InterPro" id="IPR015424">
    <property type="entry name" value="PyrdxlP-dep_Trfase"/>
</dbReference>
<dbReference type="EMBL" id="QQOH01000005">
    <property type="protein sequence ID" value="RDE18510.1"/>
    <property type="molecule type" value="Genomic_DNA"/>
</dbReference>
<dbReference type="EC" id="2.6.1.17" evidence="5"/>
<dbReference type="SUPFAM" id="SSF53383">
    <property type="entry name" value="PLP-dependent transferases"/>
    <property type="match status" value="1"/>
</dbReference>
<dbReference type="InterPro" id="IPR050881">
    <property type="entry name" value="LL-DAP_aminotransferase"/>
</dbReference>
<evidence type="ECO:0000259" key="4">
    <source>
        <dbReference type="Pfam" id="PF00155"/>
    </source>
</evidence>
<dbReference type="InterPro" id="IPR004839">
    <property type="entry name" value="Aminotransferase_I/II_large"/>
</dbReference>
<feature type="domain" description="Aminotransferase class I/classII large" evidence="4">
    <location>
        <begin position="32"/>
        <end position="378"/>
    </location>
</feature>
<dbReference type="GO" id="GO:0030170">
    <property type="term" value="F:pyridoxal phosphate binding"/>
    <property type="evidence" value="ECO:0007669"/>
    <property type="project" value="InterPro"/>
</dbReference>